<evidence type="ECO:0000313" key="3">
    <source>
        <dbReference type="Proteomes" id="UP000242791"/>
    </source>
</evidence>
<name>A0A1J9R8B4_9EURO</name>
<organism evidence="2 3">
    <name type="scientific">Blastomyces percursus</name>
    <dbReference type="NCBI Taxonomy" id="1658174"/>
    <lineage>
        <taxon>Eukaryota</taxon>
        <taxon>Fungi</taxon>
        <taxon>Dikarya</taxon>
        <taxon>Ascomycota</taxon>
        <taxon>Pezizomycotina</taxon>
        <taxon>Eurotiomycetes</taxon>
        <taxon>Eurotiomycetidae</taxon>
        <taxon>Onygenales</taxon>
        <taxon>Ajellomycetaceae</taxon>
        <taxon>Blastomyces</taxon>
    </lineage>
</organism>
<dbReference type="VEuPathDB" id="FungiDB:ACJ73_04769"/>
<dbReference type="InterPro" id="IPR043502">
    <property type="entry name" value="DNA/RNA_pol_sf"/>
</dbReference>
<proteinExistence type="predicted"/>
<dbReference type="Proteomes" id="UP000242791">
    <property type="component" value="Unassembled WGS sequence"/>
</dbReference>
<dbReference type="STRING" id="1658174.A0A1J9R8B4"/>
<sequence length="151" mass="17019">MQKGPDGQLHPVAFYSRKMTSAERNYGTYDQEIDHNNLIPFLTTKVLSRRQARRAQHLGELDVTIKHKEGRNNPADALSRRPNYRPHPGDLRALTNTFRRFLDTSRDHLRNARLAALSVAQTIDPALIAPLPARTPQPEATTPALAIEPLL</sequence>
<feature type="domain" description="Reverse transcriptase/retrotransposon-derived protein RNase H-like" evidence="1">
    <location>
        <begin position="1"/>
        <end position="32"/>
    </location>
</feature>
<dbReference type="AlphaFoldDB" id="A0A1J9R8B4"/>
<dbReference type="CDD" id="cd09274">
    <property type="entry name" value="RNase_HI_RT_Ty3"/>
    <property type="match status" value="1"/>
</dbReference>
<evidence type="ECO:0000259" key="1">
    <source>
        <dbReference type="Pfam" id="PF17919"/>
    </source>
</evidence>
<dbReference type="GO" id="GO:0004519">
    <property type="term" value="F:endonuclease activity"/>
    <property type="evidence" value="ECO:0007669"/>
    <property type="project" value="UniProtKB-KW"/>
</dbReference>
<protein>
    <recommendedName>
        <fullName evidence="1">Reverse transcriptase/retrotransposon-derived protein RNase H-like domain-containing protein</fullName>
    </recommendedName>
</protein>
<dbReference type="InterPro" id="IPR041577">
    <property type="entry name" value="RT_RNaseH_2"/>
</dbReference>
<dbReference type="PANTHER" id="PTHR34072:SF52">
    <property type="entry name" value="RIBONUCLEASE H"/>
    <property type="match status" value="1"/>
</dbReference>
<dbReference type="SUPFAM" id="SSF56672">
    <property type="entry name" value="DNA/RNA polymerases"/>
    <property type="match status" value="1"/>
</dbReference>
<comment type="caution">
    <text evidence="2">The sequence shown here is derived from an EMBL/GenBank/DDBJ whole genome shotgun (WGS) entry which is preliminary data.</text>
</comment>
<reference evidence="2 3" key="1">
    <citation type="submission" date="2015-08" db="EMBL/GenBank/DDBJ databases">
        <title>Emmonsia species relationships and genome sequence.</title>
        <authorList>
            <person name="Cuomo C.A."/>
            <person name="Schwartz I.S."/>
            <person name="Kenyon C."/>
            <person name="De Hoog G.S."/>
            <person name="Govender N.P."/>
            <person name="Botha A."/>
            <person name="Moreno L."/>
            <person name="De Vries M."/>
            <person name="Munoz J.F."/>
            <person name="Stielow J.B."/>
        </authorList>
    </citation>
    <scope>NUCLEOTIDE SEQUENCE [LARGE SCALE GENOMIC DNA]</scope>
    <source>
        <strain evidence="2 3">EI222</strain>
    </source>
</reference>
<dbReference type="PANTHER" id="PTHR34072">
    <property type="entry name" value="ENZYMATIC POLYPROTEIN-RELATED"/>
    <property type="match status" value="1"/>
</dbReference>
<dbReference type="GO" id="GO:0016787">
    <property type="term" value="F:hydrolase activity"/>
    <property type="evidence" value="ECO:0007669"/>
    <property type="project" value="UniProtKB-KW"/>
</dbReference>
<keyword evidence="3" id="KW-1185">Reference proteome</keyword>
<dbReference type="Pfam" id="PF17919">
    <property type="entry name" value="RT_RNaseH_2"/>
    <property type="match status" value="1"/>
</dbReference>
<evidence type="ECO:0000313" key="2">
    <source>
        <dbReference type="EMBL" id="OJD23877.1"/>
    </source>
</evidence>
<dbReference type="OrthoDB" id="4177918at2759"/>
<accession>A0A1J9R8B4</accession>
<gene>
    <name evidence="2" type="ORF">ACJ73_04769</name>
</gene>
<dbReference type="EMBL" id="LGTZ01000686">
    <property type="protein sequence ID" value="OJD23877.1"/>
    <property type="molecule type" value="Genomic_DNA"/>
</dbReference>
<dbReference type="GO" id="GO:0003964">
    <property type="term" value="F:RNA-directed DNA polymerase activity"/>
    <property type="evidence" value="ECO:0007669"/>
    <property type="project" value="UniProtKB-KW"/>
</dbReference>